<dbReference type="AlphaFoldDB" id="A0A917MLX0"/>
<dbReference type="InterPro" id="IPR029057">
    <property type="entry name" value="PRTase-like"/>
</dbReference>
<feature type="domain" description="Double zinc ribbon" evidence="3">
    <location>
        <begin position="37"/>
        <end position="84"/>
    </location>
</feature>
<dbReference type="SUPFAM" id="SSF53271">
    <property type="entry name" value="PRTase-like"/>
    <property type="match status" value="1"/>
</dbReference>
<dbReference type="InterPro" id="IPR000836">
    <property type="entry name" value="PRTase_dom"/>
</dbReference>
<reference evidence="4" key="1">
    <citation type="journal article" date="2014" name="Int. J. Syst. Evol. Microbiol.">
        <title>Complete genome sequence of Corynebacterium casei LMG S-19264T (=DSM 44701T), isolated from a smear-ripened cheese.</title>
        <authorList>
            <consortium name="US DOE Joint Genome Institute (JGI-PGF)"/>
            <person name="Walter F."/>
            <person name="Albersmeier A."/>
            <person name="Kalinowski J."/>
            <person name="Ruckert C."/>
        </authorList>
    </citation>
    <scope>NUCLEOTIDE SEQUENCE</scope>
    <source>
        <strain evidence="4">CGMCC 1.12214</strain>
    </source>
</reference>
<reference evidence="4" key="2">
    <citation type="submission" date="2020-09" db="EMBL/GenBank/DDBJ databases">
        <authorList>
            <person name="Sun Q."/>
            <person name="Zhou Y."/>
        </authorList>
    </citation>
    <scope>NUCLEOTIDE SEQUENCE</scope>
    <source>
        <strain evidence="4">CGMCC 1.12214</strain>
    </source>
</reference>
<dbReference type="Proteomes" id="UP000603912">
    <property type="component" value="Unassembled WGS sequence"/>
</dbReference>
<protein>
    <submittedName>
        <fullName evidence="4">Amidophosphoribosyltransferase</fullName>
    </submittedName>
</protein>
<dbReference type="EMBL" id="BMES01000003">
    <property type="protein sequence ID" value="GGH32687.1"/>
    <property type="molecule type" value="Genomic_DNA"/>
</dbReference>
<dbReference type="Pfam" id="PF18912">
    <property type="entry name" value="DZR_2"/>
    <property type="match status" value="1"/>
</dbReference>
<dbReference type="RefSeq" id="WP_188520029.1">
    <property type="nucleotide sequence ID" value="NZ_BMES01000003.1"/>
</dbReference>
<keyword evidence="5" id="KW-1185">Reference proteome</keyword>
<dbReference type="PANTHER" id="PTHR47505">
    <property type="entry name" value="DNA UTILIZATION PROTEIN YHGH"/>
    <property type="match status" value="1"/>
</dbReference>
<name>A0A917MLX0_9HYPH</name>
<proteinExistence type="inferred from homology"/>
<evidence type="ECO:0000259" key="3">
    <source>
        <dbReference type="Pfam" id="PF18912"/>
    </source>
</evidence>
<dbReference type="PANTHER" id="PTHR47505:SF1">
    <property type="entry name" value="DNA UTILIZATION PROTEIN YHGH"/>
    <property type="match status" value="1"/>
</dbReference>
<dbReference type="InterPro" id="IPR051910">
    <property type="entry name" value="ComF/GntX_DNA_util-trans"/>
</dbReference>
<gene>
    <name evidence="4" type="ORF">GCM10007036_44770</name>
</gene>
<sequence length="269" mass="28926">MDDQTPPPAPPAERLRAWVRATALAREGARLGLRAAVDVLYPPGCVACGRALAQAHALCPPCWRAAPWIERPYCERLGAPFPVDMGPGAISLAAAGDPPVFARARAAMRHDAVGRELAHRLKYGDRMDLAPMMGRWMARAGRELLADGPVIAPVPLHWTRLWRRRMNQAGALAAAVAQESGAELAPDALERRRRTRSQVGLTRNERAENLQGAFAVTEAGKLAIKGRRVLLVDDVYTTGSTANAASRALLRGGAEAVDVLTFARVCLPA</sequence>
<comment type="similarity">
    <text evidence="1">Belongs to the ComF/GntX family.</text>
</comment>
<comment type="caution">
    <text evidence="4">The sequence shown here is derived from an EMBL/GenBank/DDBJ whole genome shotgun (WGS) entry which is preliminary data.</text>
</comment>
<accession>A0A917MLX0</accession>
<evidence type="ECO:0000259" key="2">
    <source>
        <dbReference type="Pfam" id="PF00156"/>
    </source>
</evidence>
<feature type="domain" description="Phosphoribosyltransferase" evidence="2">
    <location>
        <begin position="172"/>
        <end position="263"/>
    </location>
</feature>
<dbReference type="CDD" id="cd06223">
    <property type="entry name" value="PRTases_typeI"/>
    <property type="match status" value="1"/>
</dbReference>
<dbReference type="InterPro" id="IPR044005">
    <property type="entry name" value="DZR_2"/>
</dbReference>
<evidence type="ECO:0000313" key="5">
    <source>
        <dbReference type="Proteomes" id="UP000603912"/>
    </source>
</evidence>
<evidence type="ECO:0000256" key="1">
    <source>
        <dbReference type="ARBA" id="ARBA00008007"/>
    </source>
</evidence>
<evidence type="ECO:0000313" key="4">
    <source>
        <dbReference type="EMBL" id="GGH32687.1"/>
    </source>
</evidence>
<dbReference type="Pfam" id="PF00156">
    <property type="entry name" value="Pribosyltran"/>
    <property type="match status" value="1"/>
</dbReference>
<dbReference type="Gene3D" id="3.40.50.2020">
    <property type="match status" value="1"/>
</dbReference>
<organism evidence="4 5">
    <name type="scientific">Alsobacter metallidurans</name>
    <dbReference type="NCBI Taxonomy" id="340221"/>
    <lineage>
        <taxon>Bacteria</taxon>
        <taxon>Pseudomonadati</taxon>
        <taxon>Pseudomonadota</taxon>
        <taxon>Alphaproteobacteria</taxon>
        <taxon>Hyphomicrobiales</taxon>
        <taxon>Alsobacteraceae</taxon>
        <taxon>Alsobacter</taxon>
    </lineage>
</organism>